<proteinExistence type="predicted"/>
<evidence type="ECO:0000313" key="2">
    <source>
        <dbReference type="EMBL" id="GAA1705748.1"/>
    </source>
</evidence>
<name>A0ABN2IJ76_9ACTN</name>
<dbReference type="SMART" id="SM00829">
    <property type="entry name" value="PKS_ER"/>
    <property type="match status" value="1"/>
</dbReference>
<dbReference type="RefSeq" id="WP_344313962.1">
    <property type="nucleotide sequence ID" value="NZ_BAAANY010000031.1"/>
</dbReference>
<dbReference type="InterPro" id="IPR020843">
    <property type="entry name" value="ER"/>
</dbReference>
<dbReference type="SUPFAM" id="SSF51735">
    <property type="entry name" value="NAD(P)-binding Rossmann-fold domains"/>
    <property type="match status" value="1"/>
</dbReference>
<dbReference type="Gene3D" id="3.40.50.720">
    <property type="entry name" value="NAD(P)-binding Rossmann-like Domain"/>
    <property type="match status" value="1"/>
</dbReference>
<dbReference type="Gene3D" id="3.90.180.10">
    <property type="entry name" value="Medium-chain alcohol dehydrogenases, catalytic domain"/>
    <property type="match status" value="1"/>
</dbReference>
<dbReference type="PANTHER" id="PTHR43677:SF4">
    <property type="entry name" value="QUINONE OXIDOREDUCTASE-LIKE PROTEIN 2"/>
    <property type="match status" value="1"/>
</dbReference>
<accession>A0ABN2IJ76</accession>
<dbReference type="InterPro" id="IPR011032">
    <property type="entry name" value="GroES-like_sf"/>
</dbReference>
<keyword evidence="3" id="KW-1185">Reference proteome</keyword>
<dbReference type="PANTHER" id="PTHR43677">
    <property type="entry name" value="SHORT-CHAIN DEHYDROGENASE/REDUCTASE"/>
    <property type="match status" value="1"/>
</dbReference>
<dbReference type="Proteomes" id="UP001500618">
    <property type="component" value="Unassembled WGS sequence"/>
</dbReference>
<sequence length="338" mass="35959">MDRLTEVVLPGVVEPEGLLVQERPIPSPGPGQALVQVVATGVSFAELQMRKGRYYDQPAFPFVPGYDLVGVVTAAADPALVGQRVAALTKIGGWTTHAIIDTTDLVAVPDEVDATYAEAVVTNGITAWQMLHRKARVRAGQTILVHGANGGVGSLLAQLALIAGVRVIGTASSQHHEELRALGITPVDYRTEDVPARVRELAPGGVDAVFDNVGGQNLDDAWALLRRGGSVVSYGVASAVDGNGSAMLGVLKVLGRMWWWNTVPNGRRAYFYNLWAGRTFTRGRFTARLRKDLGAVFDLLASGQLSPRIAATLPLSQIADAMKLAETRTAVGKIVLIP</sequence>
<protein>
    <submittedName>
        <fullName evidence="2">Medium chain dehydrogenase/reductase family protein</fullName>
    </submittedName>
</protein>
<comment type="caution">
    <text evidence="2">The sequence shown here is derived from an EMBL/GenBank/DDBJ whole genome shotgun (WGS) entry which is preliminary data.</text>
</comment>
<evidence type="ECO:0000259" key="1">
    <source>
        <dbReference type="SMART" id="SM00829"/>
    </source>
</evidence>
<dbReference type="SUPFAM" id="SSF50129">
    <property type="entry name" value="GroES-like"/>
    <property type="match status" value="1"/>
</dbReference>
<dbReference type="InterPro" id="IPR051397">
    <property type="entry name" value="Zn-ADH-like_protein"/>
</dbReference>
<dbReference type="Pfam" id="PF13602">
    <property type="entry name" value="ADH_zinc_N_2"/>
    <property type="match status" value="1"/>
</dbReference>
<dbReference type="Pfam" id="PF08240">
    <property type="entry name" value="ADH_N"/>
    <property type="match status" value="1"/>
</dbReference>
<dbReference type="EMBL" id="BAAANY010000031">
    <property type="protein sequence ID" value="GAA1705748.1"/>
    <property type="molecule type" value="Genomic_DNA"/>
</dbReference>
<organism evidence="2 3">
    <name type="scientific">Fodinicola feengrottensis</name>
    <dbReference type="NCBI Taxonomy" id="435914"/>
    <lineage>
        <taxon>Bacteria</taxon>
        <taxon>Bacillati</taxon>
        <taxon>Actinomycetota</taxon>
        <taxon>Actinomycetes</taxon>
        <taxon>Mycobacteriales</taxon>
        <taxon>Fodinicola</taxon>
    </lineage>
</organism>
<reference evidence="2 3" key="1">
    <citation type="journal article" date="2019" name="Int. J. Syst. Evol. Microbiol.">
        <title>The Global Catalogue of Microorganisms (GCM) 10K type strain sequencing project: providing services to taxonomists for standard genome sequencing and annotation.</title>
        <authorList>
            <consortium name="The Broad Institute Genomics Platform"/>
            <consortium name="The Broad Institute Genome Sequencing Center for Infectious Disease"/>
            <person name="Wu L."/>
            <person name="Ma J."/>
        </authorList>
    </citation>
    <scope>NUCLEOTIDE SEQUENCE [LARGE SCALE GENOMIC DNA]</scope>
    <source>
        <strain evidence="2 3">JCM 14718</strain>
    </source>
</reference>
<dbReference type="CDD" id="cd08273">
    <property type="entry name" value="MDR8"/>
    <property type="match status" value="1"/>
</dbReference>
<evidence type="ECO:0000313" key="3">
    <source>
        <dbReference type="Proteomes" id="UP001500618"/>
    </source>
</evidence>
<gene>
    <name evidence="2" type="ORF">GCM10009765_63880</name>
</gene>
<dbReference type="InterPro" id="IPR013154">
    <property type="entry name" value="ADH-like_N"/>
</dbReference>
<dbReference type="InterPro" id="IPR036291">
    <property type="entry name" value="NAD(P)-bd_dom_sf"/>
</dbReference>
<feature type="domain" description="Enoyl reductase (ER)" evidence="1">
    <location>
        <begin position="11"/>
        <end position="336"/>
    </location>
</feature>